<proteinExistence type="predicted"/>
<dbReference type="AlphaFoldDB" id="A0A7C3EHT9"/>
<protein>
    <submittedName>
        <fullName evidence="2">Uncharacterized protein</fullName>
    </submittedName>
</protein>
<feature type="coiled-coil region" evidence="1">
    <location>
        <begin position="30"/>
        <end position="57"/>
    </location>
</feature>
<comment type="caution">
    <text evidence="2">The sequence shown here is derived from an EMBL/GenBank/DDBJ whole genome shotgun (WGS) entry which is preliminary data.</text>
</comment>
<accession>A0A7C3EHT9</accession>
<organism evidence="2">
    <name type="scientific">Gracilinema caldarium</name>
    <dbReference type="NCBI Taxonomy" id="215591"/>
    <lineage>
        <taxon>Bacteria</taxon>
        <taxon>Pseudomonadati</taxon>
        <taxon>Spirochaetota</taxon>
        <taxon>Spirochaetia</taxon>
        <taxon>Spirochaetales</taxon>
        <taxon>Breznakiellaceae</taxon>
        <taxon>Gracilinema</taxon>
    </lineage>
</organism>
<keyword evidence="1" id="KW-0175">Coiled coil</keyword>
<sequence length="198" mass="23073">MKSGTSQGLLGAISEHFTDVWQLLSETTQFLSKTKEYAQYENQLREWRAQLQSKRLDSETSLRIRSELVNLRKHLRLMGYDLSLAKQSLRFEGFRNDACIRDGFRRLVLVFTDRDLYWLSGEDNHISLAEYLERRLESALASGAIERIRDRHYLWYKRQGNTLIISGSDTESKEDFERLEAIGNANPLLLLSKLKGLK</sequence>
<name>A0A7C3EHT9_9SPIR</name>
<dbReference type="EMBL" id="DSVL01000410">
    <property type="protein sequence ID" value="HFH30455.1"/>
    <property type="molecule type" value="Genomic_DNA"/>
</dbReference>
<evidence type="ECO:0000313" key="2">
    <source>
        <dbReference type="EMBL" id="HFH30455.1"/>
    </source>
</evidence>
<evidence type="ECO:0000256" key="1">
    <source>
        <dbReference type="SAM" id="Coils"/>
    </source>
</evidence>
<reference evidence="2" key="1">
    <citation type="journal article" date="2020" name="mSystems">
        <title>Genome- and Community-Level Interaction Insights into Carbon Utilization and Element Cycling Functions of Hydrothermarchaeota in Hydrothermal Sediment.</title>
        <authorList>
            <person name="Zhou Z."/>
            <person name="Liu Y."/>
            <person name="Xu W."/>
            <person name="Pan J."/>
            <person name="Luo Z.H."/>
            <person name="Li M."/>
        </authorList>
    </citation>
    <scope>NUCLEOTIDE SEQUENCE [LARGE SCALE GENOMIC DNA]</scope>
    <source>
        <strain evidence="2">SpSt-503</strain>
    </source>
</reference>
<gene>
    <name evidence="2" type="ORF">ENS59_13265</name>
</gene>